<evidence type="ECO:0000256" key="1">
    <source>
        <dbReference type="SAM" id="MobiDB-lite"/>
    </source>
</evidence>
<feature type="compositionally biased region" description="Basic and acidic residues" evidence="1">
    <location>
        <begin position="99"/>
        <end position="108"/>
    </location>
</feature>
<organism evidence="2 3">
    <name type="scientific">Stylosanthes scabra</name>
    <dbReference type="NCBI Taxonomy" id="79078"/>
    <lineage>
        <taxon>Eukaryota</taxon>
        <taxon>Viridiplantae</taxon>
        <taxon>Streptophyta</taxon>
        <taxon>Embryophyta</taxon>
        <taxon>Tracheophyta</taxon>
        <taxon>Spermatophyta</taxon>
        <taxon>Magnoliopsida</taxon>
        <taxon>eudicotyledons</taxon>
        <taxon>Gunneridae</taxon>
        <taxon>Pentapetalae</taxon>
        <taxon>rosids</taxon>
        <taxon>fabids</taxon>
        <taxon>Fabales</taxon>
        <taxon>Fabaceae</taxon>
        <taxon>Papilionoideae</taxon>
        <taxon>50 kb inversion clade</taxon>
        <taxon>dalbergioids sensu lato</taxon>
        <taxon>Dalbergieae</taxon>
        <taxon>Pterocarpus clade</taxon>
        <taxon>Stylosanthes</taxon>
    </lineage>
</organism>
<proteinExistence type="predicted"/>
<name>A0ABU6VJX2_9FABA</name>
<evidence type="ECO:0000313" key="2">
    <source>
        <dbReference type="EMBL" id="MED6173672.1"/>
    </source>
</evidence>
<sequence>MVDIAEDVIIKVGQLSIPTDFHVIRTPRSNNRTNPQPKWPPISQEESEEEAVVATKLKETAKRPVTPKLKKDKKNPTLARRNKQKKEDIKAVKKKKKQPEKEREERKAKLNCTDFKDLLDKLKKIKSAIIKDGGIGVHLVEDNSK</sequence>
<dbReference type="EMBL" id="JASCZI010151600">
    <property type="protein sequence ID" value="MED6173672.1"/>
    <property type="molecule type" value="Genomic_DNA"/>
</dbReference>
<protein>
    <submittedName>
        <fullName evidence="2">Uncharacterized protein</fullName>
    </submittedName>
</protein>
<accession>A0ABU6VJX2</accession>
<keyword evidence="3" id="KW-1185">Reference proteome</keyword>
<comment type="caution">
    <text evidence="2">The sequence shown here is derived from an EMBL/GenBank/DDBJ whole genome shotgun (WGS) entry which is preliminary data.</text>
</comment>
<feature type="region of interest" description="Disordered" evidence="1">
    <location>
        <begin position="25"/>
        <end position="108"/>
    </location>
</feature>
<evidence type="ECO:0000313" key="3">
    <source>
        <dbReference type="Proteomes" id="UP001341840"/>
    </source>
</evidence>
<dbReference type="Proteomes" id="UP001341840">
    <property type="component" value="Unassembled WGS sequence"/>
</dbReference>
<reference evidence="2 3" key="1">
    <citation type="journal article" date="2023" name="Plants (Basel)">
        <title>Bridging the Gap: Combining Genomics and Transcriptomics Approaches to Understand Stylosanthes scabra, an Orphan Legume from the Brazilian Caatinga.</title>
        <authorList>
            <person name="Ferreira-Neto J.R.C."/>
            <person name="da Silva M.D."/>
            <person name="Binneck E."/>
            <person name="de Melo N.F."/>
            <person name="da Silva R.H."/>
            <person name="de Melo A.L.T.M."/>
            <person name="Pandolfi V."/>
            <person name="Bustamante F.O."/>
            <person name="Brasileiro-Vidal A.C."/>
            <person name="Benko-Iseppon A.M."/>
        </authorList>
    </citation>
    <scope>NUCLEOTIDE SEQUENCE [LARGE SCALE GENOMIC DNA]</scope>
    <source>
        <tissue evidence="2">Leaves</tissue>
    </source>
</reference>
<gene>
    <name evidence="2" type="ORF">PIB30_061802</name>
</gene>
<feature type="compositionally biased region" description="Polar residues" evidence="1">
    <location>
        <begin position="27"/>
        <end position="36"/>
    </location>
</feature>